<proteinExistence type="predicted"/>
<reference evidence="2" key="1">
    <citation type="submission" date="2024-05" db="EMBL/GenBank/DDBJ databases">
        <title>30 novel species of actinomycetes from the DSMZ collection.</title>
        <authorList>
            <person name="Nouioui I."/>
        </authorList>
    </citation>
    <scope>NUCLEOTIDE SEQUENCE</scope>
    <source>
        <strain evidence="2">DSM 40473</strain>
    </source>
</reference>
<dbReference type="InterPro" id="IPR000182">
    <property type="entry name" value="GNAT_dom"/>
</dbReference>
<dbReference type="EMBL" id="JAVRFI010000013">
    <property type="protein sequence ID" value="MDT0451495.1"/>
    <property type="molecule type" value="Genomic_DNA"/>
</dbReference>
<comment type="caution">
    <text evidence="2">The sequence shown here is derived from an EMBL/GenBank/DDBJ whole genome shotgun (WGS) entry which is preliminary data.</text>
</comment>
<protein>
    <submittedName>
        <fullName evidence="2">GNAT family N-acetyltransferase</fullName>
    </submittedName>
</protein>
<feature type="domain" description="N-acetyltransferase" evidence="1">
    <location>
        <begin position="8"/>
        <end position="173"/>
    </location>
</feature>
<dbReference type="InterPro" id="IPR016181">
    <property type="entry name" value="Acyl_CoA_acyltransferase"/>
</dbReference>
<evidence type="ECO:0000313" key="3">
    <source>
        <dbReference type="Proteomes" id="UP001180531"/>
    </source>
</evidence>
<organism evidence="2 3">
    <name type="scientific">Streptomyces hesseae</name>
    <dbReference type="NCBI Taxonomy" id="3075519"/>
    <lineage>
        <taxon>Bacteria</taxon>
        <taxon>Bacillati</taxon>
        <taxon>Actinomycetota</taxon>
        <taxon>Actinomycetes</taxon>
        <taxon>Kitasatosporales</taxon>
        <taxon>Streptomycetaceae</taxon>
        <taxon>Streptomyces</taxon>
    </lineage>
</organism>
<name>A0ABU2SRK3_9ACTN</name>
<keyword evidence="3" id="KW-1185">Reference proteome</keyword>
<dbReference type="RefSeq" id="WP_311612930.1">
    <property type="nucleotide sequence ID" value="NZ_JAVRFI010000013.1"/>
</dbReference>
<sequence>MEPSLTTIDVRHFTHDDAAEIRQTLLDVHADAYADRADDPFVQRFPWFVDHWSSHPGFSCVIGYDGSEPIGYAYGAAANPDREWWREHLAPAPARAKTFHVSELMVRPKWRKHGHSERLHRALLGARDDDLAALLVDVTHPKVQSLYESWGYRKVGERQPFPDSPVYAVMLADLPLSV</sequence>
<accession>A0ABU2SRK3</accession>
<evidence type="ECO:0000259" key="1">
    <source>
        <dbReference type="PROSITE" id="PS51186"/>
    </source>
</evidence>
<dbReference type="Proteomes" id="UP001180531">
    <property type="component" value="Unassembled WGS sequence"/>
</dbReference>
<dbReference type="PROSITE" id="PS51186">
    <property type="entry name" value="GNAT"/>
    <property type="match status" value="1"/>
</dbReference>
<evidence type="ECO:0000313" key="2">
    <source>
        <dbReference type="EMBL" id="MDT0451495.1"/>
    </source>
</evidence>
<dbReference type="Gene3D" id="3.40.630.30">
    <property type="match status" value="1"/>
</dbReference>
<dbReference type="SUPFAM" id="SSF55729">
    <property type="entry name" value="Acyl-CoA N-acyltransferases (Nat)"/>
    <property type="match status" value="1"/>
</dbReference>
<gene>
    <name evidence="2" type="ORF">RM609_20765</name>
</gene>
<dbReference type="Pfam" id="PF00583">
    <property type="entry name" value="Acetyltransf_1"/>
    <property type="match status" value="1"/>
</dbReference>